<evidence type="ECO:0000256" key="1">
    <source>
        <dbReference type="SAM" id="MobiDB-lite"/>
    </source>
</evidence>
<protein>
    <submittedName>
        <fullName evidence="4">Outer membrane protein H.8 (Modular protein)</fullName>
    </submittedName>
</protein>
<organism evidence="4 5">
    <name type="scientific">Candidatus Promineifilum breve</name>
    <dbReference type="NCBI Taxonomy" id="1806508"/>
    <lineage>
        <taxon>Bacteria</taxon>
        <taxon>Bacillati</taxon>
        <taxon>Chloroflexota</taxon>
        <taxon>Ardenticatenia</taxon>
        <taxon>Candidatus Promineifilales</taxon>
        <taxon>Candidatus Promineifilaceae</taxon>
        <taxon>Candidatus Promineifilum</taxon>
    </lineage>
</organism>
<dbReference type="AlphaFoldDB" id="A0A160T7X9"/>
<name>A0A160T7X9_9CHLR</name>
<dbReference type="PROSITE" id="PS51257">
    <property type="entry name" value="PROKAR_LIPOPROTEIN"/>
    <property type="match status" value="1"/>
</dbReference>
<evidence type="ECO:0000256" key="2">
    <source>
        <dbReference type="SAM" id="SignalP"/>
    </source>
</evidence>
<keyword evidence="5" id="KW-1185">Reference proteome</keyword>
<proteinExistence type="predicted"/>
<feature type="signal peptide" evidence="2">
    <location>
        <begin position="1"/>
        <end position="23"/>
    </location>
</feature>
<dbReference type="EMBL" id="LN890656">
    <property type="protein sequence ID" value="CUS05789.1"/>
    <property type="molecule type" value="Genomic_DNA"/>
</dbReference>
<evidence type="ECO:0000313" key="5">
    <source>
        <dbReference type="Proteomes" id="UP000215027"/>
    </source>
</evidence>
<feature type="chain" id="PRO_5007820721" evidence="2">
    <location>
        <begin position="24"/>
        <end position="310"/>
    </location>
</feature>
<dbReference type="Pfam" id="PF21347">
    <property type="entry name" value="DUF3108_like"/>
    <property type="match status" value="1"/>
</dbReference>
<dbReference type="Proteomes" id="UP000215027">
    <property type="component" value="Chromosome II"/>
</dbReference>
<reference evidence="4" key="1">
    <citation type="submission" date="2016-01" db="EMBL/GenBank/DDBJ databases">
        <authorList>
            <person name="Mcilroy J.S."/>
            <person name="Karst M S."/>
            <person name="Albertsen M."/>
        </authorList>
    </citation>
    <scope>NUCLEOTIDE SEQUENCE</scope>
    <source>
        <strain evidence="4">Cfx-K</strain>
    </source>
</reference>
<sequence length="310" mass="31950">MKTNITSLPRFYLVITLLLLALAACGGGGETPAEAEIAPTEAAAVDETTAEQPAAAPTDAPAAEPTAPPTAPAATAEPTAEATAAPDNPPAAAFGTGDCGNAFYPVVEGRALTFRSNVMGLGETSYTTIYSDVSDSSFTNTTDLGDGQMMVQTWQCTGEGMLSPEFTQMPGGLEGIEIEFTEASGVSIPSEDTLRNGGSWTTHYVAIANMPDMGAGPMEMEQTIDLENTVVGTEAVTVPAGDFPDAIRVDTAGTMSMIMSTGETAQPATEITIAYTSWYVEGVGVVRQDFSGLFGDTGAGDNLTELVSVE</sequence>
<dbReference type="InterPro" id="IPR049279">
    <property type="entry name" value="DUF3108-like"/>
</dbReference>
<dbReference type="RefSeq" id="WP_095045154.1">
    <property type="nucleotide sequence ID" value="NZ_LN890656.1"/>
</dbReference>
<gene>
    <name evidence="4" type="ORF">CFX0092_B0255</name>
</gene>
<evidence type="ECO:0000259" key="3">
    <source>
        <dbReference type="Pfam" id="PF21347"/>
    </source>
</evidence>
<feature type="compositionally biased region" description="Low complexity" evidence="1">
    <location>
        <begin position="45"/>
        <end position="65"/>
    </location>
</feature>
<feature type="region of interest" description="Disordered" evidence="1">
    <location>
        <begin position="45"/>
        <end position="92"/>
    </location>
</feature>
<keyword evidence="2" id="KW-0732">Signal</keyword>
<dbReference type="OrthoDB" id="25355at2"/>
<evidence type="ECO:0000313" key="4">
    <source>
        <dbReference type="EMBL" id="CUS05789.1"/>
    </source>
</evidence>
<feature type="compositionally biased region" description="Low complexity" evidence="1">
    <location>
        <begin position="72"/>
        <end position="92"/>
    </location>
</feature>
<accession>A0A160T7X9</accession>
<dbReference type="Gene3D" id="2.40.360.20">
    <property type="match status" value="1"/>
</dbReference>
<dbReference type="KEGG" id="pbf:CFX0092_B0255"/>
<feature type="domain" description="DUF3108" evidence="3">
    <location>
        <begin position="202"/>
        <end position="288"/>
    </location>
</feature>